<organism evidence="8 9">
    <name type="scientific">Malassezia vespertilionis</name>
    <dbReference type="NCBI Taxonomy" id="2020962"/>
    <lineage>
        <taxon>Eukaryota</taxon>
        <taxon>Fungi</taxon>
        <taxon>Dikarya</taxon>
        <taxon>Basidiomycota</taxon>
        <taxon>Ustilaginomycotina</taxon>
        <taxon>Malasseziomycetes</taxon>
        <taxon>Malasseziales</taxon>
        <taxon>Malasseziaceae</taxon>
        <taxon>Malassezia</taxon>
    </lineage>
</organism>
<feature type="transmembrane region" description="Helical" evidence="6">
    <location>
        <begin position="337"/>
        <end position="359"/>
    </location>
</feature>
<feature type="transmembrane region" description="Helical" evidence="6">
    <location>
        <begin position="408"/>
        <end position="432"/>
    </location>
</feature>
<keyword evidence="3 6" id="KW-1133">Transmembrane helix</keyword>
<feature type="compositionally biased region" description="Basic and acidic residues" evidence="5">
    <location>
        <begin position="1654"/>
        <end position="1701"/>
    </location>
</feature>
<feature type="transmembrane region" description="Helical" evidence="6">
    <location>
        <begin position="371"/>
        <end position="388"/>
    </location>
</feature>
<feature type="transmembrane region" description="Helical" evidence="6">
    <location>
        <begin position="254"/>
        <end position="284"/>
    </location>
</feature>
<dbReference type="Pfam" id="PF20877">
    <property type="entry name" value="Anoctamin_N"/>
    <property type="match status" value="1"/>
</dbReference>
<feature type="transmembrane region" description="Helical" evidence="6">
    <location>
        <begin position="212"/>
        <end position="234"/>
    </location>
</feature>
<dbReference type="PANTHER" id="PTHR31382">
    <property type="entry name" value="NA(+)/H(+) ANTIPORTER"/>
    <property type="match status" value="1"/>
</dbReference>
<dbReference type="Gene3D" id="3.10.20.90">
    <property type="entry name" value="Phosphatidylinositol 3-kinase Catalytic Subunit, Chain A, domain 1"/>
    <property type="match status" value="1"/>
</dbReference>
<keyword evidence="4 6" id="KW-0472">Membrane</keyword>
<feature type="transmembrane region" description="Helical" evidence="6">
    <location>
        <begin position="981"/>
        <end position="1000"/>
    </location>
</feature>
<evidence type="ECO:0000256" key="2">
    <source>
        <dbReference type="ARBA" id="ARBA00022692"/>
    </source>
</evidence>
<feature type="transmembrane region" description="Helical" evidence="6">
    <location>
        <begin position="37"/>
        <end position="57"/>
    </location>
</feature>
<dbReference type="STRING" id="2020962.A0A2N1JBX1"/>
<feature type="transmembrane region" description="Helical" evidence="6">
    <location>
        <begin position="823"/>
        <end position="841"/>
    </location>
</feature>
<feature type="transmembrane region" description="Helical" evidence="6">
    <location>
        <begin position="791"/>
        <end position="817"/>
    </location>
</feature>
<feature type="transmembrane region" description="Helical" evidence="6">
    <location>
        <begin position="1179"/>
        <end position="1200"/>
    </location>
</feature>
<dbReference type="InterPro" id="IPR004712">
    <property type="entry name" value="Na+/H+_antiporter_fungi"/>
</dbReference>
<dbReference type="OrthoDB" id="2190219at2759"/>
<dbReference type="Gene3D" id="3.40.30.10">
    <property type="entry name" value="Glutaredoxin"/>
    <property type="match status" value="1"/>
</dbReference>
<evidence type="ECO:0000256" key="3">
    <source>
        <dbReference type="ARBA" id="ARBA00022989"/>
    </source>
</evidence>
<keyword evidence="9" id="KW-1185">Reference proteome</keyword>
<proteinExistence type="predicted"/>
<dbReference type="Pfam" id="PF00999">
    <property type="entry name" value="Na_H_Exchanger"/>
    <property type="match status" value="1"/>
</dbReference>
<gene>
    <name evidence="8" type="ORF">MVES_001961</name>
</gene>
<dbReference type="InterPro" id="IPR049456">
    <property type="entry name" value="Anoctamin_N_fung"/>
</dbReference>
<reference evidence="8 9" key="1">
    <citation type="submission" date="2017-10" db="EMBL/GenBank/DDBJ databases">
        <title>A novel species of cold-tolerant Malassezia isolated from bats.</title>
        <authorList>
            <person name="Lorch J.M."/>
            <person name="Palmer J.M."/>
            <person name="Vanderwolf K.J."/>
            <person name="Schmidt K.Z."/>
            <person name="Verant M.L."/>
            <person name="Weller T.J."/>
            <person name="Blehert D.S."/>
        </authorList>
    </citation>
    <scope>NUCLEOTIDE SEQUENCE [LARGE SCALE GENOMIC DNA]</scope>
    <source>
        <strain evidence="8 9">NWHC:44797-103</strain>
    </source>
</reference>
<feature type="transmembrane region" description="Helical" evidence="6">
    <location>
        <begin position="106"/>
        <end position="129"/>
    </location>
</feature>
<dbReference type="GO" id="GO:0120029">
    <property type="term" value="P:proton export across plasma membrane"/>
    <property type="evidence" value="ECO:0007669"/>
    <property type="project" value="InterPro"/>
</dbReference>
<dbReference type="GO" id="GO:0015385">
    <property type="term" value="F:sodium:proton antiporter activity"/>
    <property type="evidence" value="ECO:0007669"/>
    <property type="project" value="InterPro"/>
</dbReference>
<dbReference type="SMART" id="SM00594">
    <property type="entry name" value="UAS"/>
    <property type="match status" value="1"/>
</dbReference>
<name>A0A2N1JBX1_9BASI</name>
<feature type="transmembrane region" description="Helical" evidence="6">
    <location>
        <begin position="77"/>
        <end position="94"/>
    </location>
</feature>
<dbReference type="SMART" id="SM00166">
    <property type="entry name" value="UBX"/>
    <property type="match status" value="1"/>
</dbReference>
<dbReference type="GO" id="GO:0042391">
    <property type="term" value="P:regulation of membrane potential"/>
    <property type="evidence" value="ECO:0007669"/>
    <property type="project" value="InterPro"/>
</dbReference>
<dbReference type="InterPro" id="IPR036249">
    <property type="entry name" value="Thioredoxin-like_sf"/>
</dbReference>
<dbReference type="InterPro" id="IPR006577">
    <property type="entry name" value="UAS"/>
</dbReference>
<dbReference type="Proteomes" id="UP000232875">
    <property type="component" value="Unassembled WGS sequence"/>
</dbReference>
<evidence type="ECO:0000313" key="8">
    <source>
        <dbReference type="EMBL" id="PKI84036.1"/>
    </source>
</evidence>
<keyword evidence="2 6" id="KW-0812">Transmembrane</keyword>
<dbReference type="CDD" id="cd01767">
    <property type="entry name" value="UBX"/>
    <property type="match status" value="1"/>
</dbReference>
<feature type="domain" description="UBX" evidence="7">
    <location>
        <begin position="1735"/>
        <end position="1817"/>
    </location>
</feature>
<dbReference type="GO" id="GO:0036376">
    <property type="term" value="P:sodium ion export across plasma membrane"/>
    <property type="evidence" value="ECO:0007669"/>
    <property type="project" value="InterPro"/>
</dbReference>
<feature type="transmembrane region" description="Helical" evidence="6">
    <location>
        <begin position="12"/>
        <end position="30"/>
    </location>
</feature>
<evidence type="ECO:0000256" key="1">
    <source>
        <dbReference type="ARBA" id="ARBA00004141"/>
    </source>
</evidence>
<dbReference type="EMBL" id="KZ454990">
    <property type="protein sequence ID" value="PKI84036.1"/>
    <property type="molecule type" value="Genomic_DNA"/>
</dbReference>
<dbReference type="PANTHER" id="PTHR31382:SF1">
    <property type="entry name" value="SODIUM ION_PROTON EXCHANGER (EUROFUNG)"/>
    <property type="match status" value="1"/>
</dbReference>
<dbReference type="Pfam" id="PF04547">
    <property type="entry name" value="Anoctamin"/>
    <property type="match status" value="1"/>
</dbReference>
<evidence type="ECO:0000313" key="9">
    <source>
        <dbReference type="Proteomes" id="UP000232875"/>
    </source>
</evidence>
<dbReference type="GO" id="GO:0005886">
    <property type="term" value="C:plasma membrane"/>
    <property type="evidence" value="ECO:0007669"/>
    <property type="project" value="InterPro"/>
</dbReference>
<evidence type="ECO:0000259" key="7">
    <source>
        <dbReference type="PROSITE" id="PS50033"/>
    </source>
</evidence>
<feature type="transmembrane region" description="Helical" evidence="6">
    <location>
        <begin position="305"/>
        <end position="325"/>
    </location>
</feature>
<feature type="region of interest" description="Disordered" evidence="5">
    <location>
        <begin position="1654"/>
        <end position="1710"/>
    </location>
</feature>
<dbReference type="PROSITE" id="PS50033">
    <property type="entry name" value="UBX"/>
    <property type="match status" value="1"/>
</dbReference>
<protein>
    <recommendedName>
        <fullName evidence="7">UBX domain-containing protein</fullName>
    </recommendedName>
</protein>
<evidence type="ECO:0000256" key="6">
    <source>
        <dbReference type="SAM" id="Phobius"/>
    </source>
</evidence>
<dbReference type="InterPro" id="IPR049452">
    <property type="entry name" value="Anoctamin_TM"/>
</dbReference>
<comment type="subcellular location">
    <subcellularLocation>
        <location evidence="1">Membrane</location>
        <topology evidence="1">Multi-pass membrane protein</topology>
    </subcellularLocation>
</comment>
<dbReference type="SUPFAM" id="SSF52833">
    <property type="entry name" value="Thioredoxin-like"/>
    <property type="match status" value="1"/>
</dbReference>
<evidence type="ECO:0000256" key="4">
    <source>
        <dbReference type="ARBA" id="ARBA00023136"/>
    </source>
</evidence>
<feature type="transmembrane region" description="Helical" evidence="6">
    <location>
        <begin position="930"/>
        <end position="960"/>
    </location>
</feature>
<feature type="transmembrane region" description="Helical" evidence="6">
    <location>
        <begin position="895"/>
        <end position="918"/>
    </location>
</feature>
<accession>A0A2N1JBX1</accession>
<dbReference type="InterPro" id="IPR001012">
    <property type="entry name" value="UBX_dom"/>
</dbReference>
<dbReference type="Pfam" id="PF00789">
    <property type="entry name" value="UBX"/>
    <property type="match status" value="1"/>
</dbReference>
<dbReference type="SUPFAM" id="SSF54236">
    <property type="entry name" value="Ubiquitin-like"/>
    <property type="match status" value="1"/>
</dbReference>
<dbReference type="InterPro" id="IPR006153">
    <property type="entry name" value="Cation/H_exchanger_TM"/>
</dbReference>
<dbReference type="InterPro" id="IPR029071">
    <property type="entry name" value="Ubiquitin-like_domsf"/>
</dbReference>
<sequence>MMNIIETELSQVSKAFAIVGGFIVIYGLISRIVKERLYISEPLLAVTVGIIIGPRVLNWVNPFAWGSSETYHEVTYQLARFVVGVQVLFTGITLPEKYLWRQKWSLCVLLFGIMTCAWFICALLIWGLIRNLTFLEALCIASCVTPTDPVLASSITSGRFAEDHVAEHVRHIILAESGANDGLGFPFLFMAVYLLVRTNIDSGESVGNEIWRWFYSVIIYQILLSCVYGALMGYVARKVLRLAAKYDLIDMHNFFSYGFGLAIFTLGTAGLFGTDDILACFVAGNSFTWDDWFRIRQEETDFQEIIDMIFNTAIFMYIGMIIPWGDYSDMDIGINGWRIVVLGILVILVRRVPWVMAGYKFIPVLRNWKEAVFTGWFGPIGVGALYYIEVAIRKVPDDHTRDHLRRVVNPVVLFCVFSSVLTHGITIPIMYFGPGVVRHTRTLTRSTSQGRNEGRQISWRGFLNWFYADKGPDPNDPETGPPKHVGPSHIHSHFASIPDAGKAFSREKDGELPPDLLMRARSKGLSTYTTNEYGVDANISTLPLAPTISHGEGKSVHLHMPSKEVTVQFQTASMSEESAHELDQSRAEPIIDYVLKFEAVPSCYVGPSERLPQDIAQERIAEYERLISKIRSLGLTVTSRHCLKDDGFVLIFVAASNRLLCTVREKEKKHDFIHGVLDTASPAASDLSTDAGAVVAEDGTVISPADKIRYVHTLLTASEDPFGQQNGAICGAEIQLGHGLYPHVVDMFSLQDSRFNRAWLQRWKDNSLRSILFGITNAHIETIRFHFGEQVALYFAFLNIYYTWLLSPAVLGLLFWYKGNYYSPIYSFILLLWACVFVHVWRIRERKLAVRWGVAGSDAIGQRHPRFRPRKILRDPASGERYESYEWWRREFRTLLGVPVTLLFATLLVFVLTANFFVEIITAEVYRGPYAKYVAMIPTVLFSLSVPAAVAVSQTVAAWLAEFENYATVQSYDAGITYKTFLFSALVTYGPLALTAFVYIPFGDAIVQFLASRGYLTAAYRFLLRQPKFVLPSKLHFSVNPTRLHSQLFALATTAQISNMFSELVLPVLLRVLVRAKSKFASREAKEEPSAPSRVSFASDRVEVKFLQRVRAEMALPVYHEFADYAEMAAQFGGVVVWSVIWPLSPVMAFVNNWFELRTDSLKIMFNTRRPVPVRKASIGPWLTVLFFLIRIAVFTNASLNYLFEDNTVGEGVQHTVATRLRSYIHPESRSGVVKECDFSGKIGGVLPFFLPNTGRGGALVASFVLAILVDQAFGIVRLGVHHLVEQIMWTNSPEATKVRTVQFRNRRTVVESTELTEKRGGLYRAAHLQRGERVHPDMSFWDPLHNTGANFITSLSSVAKTASEQPDDDVMSAMLDIEGDIDAAARSIDDAQAAERRRLEDAPQRQRAVSPLRVPPVSRAQTLSGIWGSGWLATLWRWVSMPFSVLHFLAMIVLRSVGLTSRAPNGRDTIELSRFNEDPREAARRWILELERDTGGTSVPDESAQMRIALPNFFAGSYSDALREAKQQIQILVVVLTSTTHTDAAYFRTEVLTDAALVAQLRNEEFCVWGGDVQAREAFQVSRLLEASTYPFIAFIALQPRRSRSRGGALVAHPAVLSRMEGSPRTNLGAMSILAHIQDIVLPRTRTYLGSLRSERQHREMERELKAAQDRAYAEASKRDHERVLKRRAEEEQRAAHEQSKLSSEAAARAQQEKAMQWRCWARTNLVPLEPGANVAPQLRVAVHTPDGQNLQRRFSPTDTLEQVYAYVDTADVAGDHTGETKAPQDYVHRYAFDLVQTYPRRVLDKTNLQCALQDVHGFGPSANLVVEGMHDSAAADLDSSDEE</sequence>
<evidence type="ECO:0000256" key="5">
    <source>
        <dbReference type="SAM" id="MobiDB-lite"/>
    </source>
</evidence>